<proteinExistence type="predicted"/>
<sequence>MGLTMHEFAEWIPLLQSLLWAGLITGVLVWGRHHWNGILSALRKRVEHGDTVKLGVGSFSAELERETRGVPRITPGDEGVLNSAAGPAHELEEFRVHVGRSQRGVHLVHIATPSEHLDQECDLFVFLTGWRRSAYGLPDDLSDVSTAEFYLGPNFEPSGTTVTRRHGSTLGFVTSAWGPVICACRVTFTDGDQVILSRYLDFESAALAERVIGSA</sequence>
<dbReference type="Pfam" id="PF20305">
    <property type="entry name" value="pYEATS"/>
    <property type="match status" value="1"/>
</dbReference>
<evidence type="ECO:0000259" key="1">
    <source>
        <dbReference type="Pfam" id="PF20305"/>
    </source>
</evidence>
<evidence type="ECO:0000313" key="3">
    <source>
        <dbReference type="Proteomes" id="UP000035720"/>
    </source>
</evidence>
<dbReference type="AlphaFoldDB" id="A0A077M6C1"/>
<name>A0A077M6C1_9MICO</name>
<dbReference type="Proteomes" id="UP000035720">
    <property type="component" value="Unassembled WGS sequence"/>
</dbReference>
<organism evidence="2 3">
    <name type="scientific">Nostocoides jenkinsii Ben 74</name>
    <dbReference type="NCBI Taxonomy" id="1193518"/>
    <lineage>
        <taxon>Bacteria</taxon>
        <taxon>Bacillati</taxon>
        <taxon>Actinomycetota</taxon>
        <taxon>Actinomycetes</taxon>
        <taxon>Micrococcales</taxon>
        <taxon>Intrasporangiaceae</taxon>
        <taxon>Nostocoides</taxon>
    </lineage>
</organism>
<comment type="caution">
    <text evidence="2">The sequence shown here is derived from an EMBL/GenBank/DDBJ whole genome shotgun (WGS) entry which is preliminary data.</text>
</comment>
<dbReference type="EMBL" id="CAJC01000001">
    <property type="protein sequence ID" value="CCI51330.1"/>
    <property type="molecule type" value="Genomic_DNA"/>
</dbReference>
<protein>
    <recommendedName>
        <fullName evidence="1">Prokaryotic YEATS domain-containing protein</fullName>
    </recommendedName>
</protein>
<reference evidence="2 3" key="1">
    <citation type="journal article" date="2013" name="ISME J.">
        <title>A metabolic model for members of the genus Tetrasphaera involved in enhanced biological phosphorus removal.</title>
        <authorList>
            <person name="Kristiansen R."/>
            <person name="Nguyen H.T.T."/>
            <person name="Saunders A.M."/>
            <person name="Nielsen J.L."/>
            <person name="Wimmer R."/>
            <person name="Le V.Q."/>
            <person name="McIlroy S.J."/>
            <person name="Petrovski S."/>
            <person name="Seviour R.J."/>
            <person name="Calteau A."/>
            <person name="Nielsen K.L."/>
            <person name="Nielsen P.H."/>
        </authorList>
    </citation>
    <scope>NUCLEOTIDE SEQUENCE [LARGE SCALE GENOMIC DNA]</scope>
    <source>
        <strain evidence="2 3">Ben 74</strain>
    </source>
</reference>
<accession>A0A077M6C1</accession>
<feature type="domain" description="Prokaryotic YEATS" evidence="1">
    <location>
        <begin position="123"/>
        <end position="201"/>
    </location>
</feature>
<dbReference type="STRING" id="1193518.BN13_10068"/>
<keyword evidence="3" id="KW-1185">Reference proteome</keyword>
<dbReference type="InterPro" id="IPR046888">
    <property type="entry name" value="pYEATS"/>
</dbReference>
<evidence type="ECO:0000313" key="2">
    <source>
        <dbReference type="EMBL" id="CCI51330.1"/>
    </source>
</evidence>
<gene>
    <name evidence="2" type="ORF">BN13_10068</name>
</gene>